<organism evidence="3 4">
    <name type="scientific">Stomoxys calcitrans</name>
    <name type="common">Stable fly</name>
    <name type="synonym">Conops calcitrans</name>
    <dbReference type="NCBI Taxonomy" id="35570"/>
    <lineage>
        <taxon>Eukaryota</taxon>
        <taxon>Metazoa</taxon>
        <taxon>Ecdysozoa</taxon>
        <taxon>Arthropoda</taxon>
        <taxon>Hexapoda</taxon>
        <taxon>Insecta</taxon>
        <taxon>Pterygota</taxon>
        <taxon>Neoptera</taxon>
        <taxon>Endopterygota</taxon>
        <taxon>Diptera</taxon>
        <taxon>Brachycera</taxon>
        <taxon>Muscomorpha</taxon>
        <taxon>Muscoidea</taxon>
        <taxon>Muscidae</taxon>
        <taxon>Stomoxys</taxon>
    </lineage>
</organism>
<feature type="signal peptide" evidence="2">
    <location>
        <begin position="1"/>
        <end position="21"/>
    </location>
</feature>
<accession>A0A1I8PLZ5</accession>
<feature type="compositionally biased region" description="Basic and acidic residues" evidence="1">
    <location>
        <begin position="248"/>
        <end position="274"/>
    </location>
</feature>
<reference evidence="3" key="1">
    <citation type="submission" date="2020-05" db="UniProtKB">
        <authorList>
            <consortium name="EnsemblMetazoa"/>
        </authorList>
    </citation>
    <scope>IDENTIFICATION</scope>
    <source>
        <strain evidence="3">USDA</strain>
    </source>
</reference>
<protein>
    <submittedName>
        <fullName evidence="3">Uncharacterized protein</fullName>
    </submittedName>
</protein>
<name>A0A1I8PLZ5_STOCA</name>
<dbReference type="Proteomes" id="UP000095300">
    <property type="component" value="Unassembled WGS sequence"/>
</dbReference>
<feature type="compositionally biased region" description="Low complexity" evidence="1">
    <location>
        <begin position="236"/>
        <end position="246"/>
    </location>
</feature>
<feature type="compositionally biased region" description="Acidic residues" evidence="1">
    <location>
        <begin position="49"/>
        <end position="66"/>
    </location>
</feature>
<gene>
    <name evidence="3" type="primary">106094964</name>
</gene>
<dbReference type="VEuPathDB" id="VectorBase:SCAU009280"/>
<evidence type="ECO:0000256" key="1">
    <source>
        <dbReference type="SAM" id="MobiDB-lite"/>
    </source>
</evidence>
<dbReference type="AlphaFoldDB" id="A0A1I8PLZ5"/>
<feature type="compositionally biased region" description="Acidic residues" evidence="1">
    <location>
        <begin position="89"/>
        <end position="105"/>
    </location>
</feature>
<proteinExistence type="predicted"/>
<evidence type="ECO:0000313" key="3">
    <source>
        <dbReference type="EnsemblMetazoa" id="SCAU009280-PA"/>
    </source>
</evidence>
<evidence type="ECO:0000313" key="4">
    <source>
        <dbReference type="Proteomes" id="UP000095300"/>
    </source>
</evidence>
<evidence type="ECO:0000256" key="2">
    <source>
        <dbReference type="SAM" id="SignalP"/>
    </source>
</evidence>
<dbReference type="EnsemblMetazoa" id="SCAU009280-RA">
    <property type="protein sequence ID" value="SCAU009280-PA"/>
    <property type="gene ID" value="SCAU009280"/>
</dbReference>
<keyword evidence="2" id="KW-0732">Signal</keyword>
<feature type="region of interest" description="Disordered" evidence="1">
    <location>
        <begin position="47"/>
        <end position="108"/>
    </location>
</feature>
<feature type="chain" id="PRO_5009326885" evidence="2">
    <location>
        <begin position="22"/>
        <end position="294"/>
    </location>
</feature>
<keyword evidence="4" id="KW-1185">Reference proteome</keyword>
<sequence>MSYKLSLSILAVICMVATNEAASLRVPMHTYLDYEGVQKNVGDSRQAYEEDGFSGEDSDTEDEDDAERIHQHIIQQQQAQLQAVNDSQEGSEEDSEEEDDKDDEPSFLGHRIRRDVADAIETSAADAAPIEPVVNNEILDNTNPAVDPSKVIVETEESATSPQITSPPSSTSVLIQISDAINKVTTQLPNTEDVTAWGPQEYFQLFGYYLRQTIKQVLGDSIKDDDDDDDKKEETATIISESSTTAVDAEKEIPYADGDKDRPAFGADKEKAPMESKPVAAEIPPPIADESNKV</sequence>
<feature type="compositionally biased region" description="Low complexity" evidence="1">
    <location>
        <begin position="72"/>
        <end position="88"/>
    </location>
</feature>
<feature type="region of interest" description="Disordered" evidence="1">
    <location>
        <begin position="221"/>
        <end position="294"/>
    </location>
</feature>